<dbReference type="Gene3D" id="4.10.410.40">
    <property type="match status" value="1"/>
</dbReference>
<evidence type="ECO:0000313" key="1">
    <source>
        <dbReference type="EMBL" id="ERT62390.1"/>
    </source>
</evidence>
<comment type="caution">
    <text evidence="1">The sequence shown here is derived from an EMBL/GenBank/DDBJ whole genome shotgun (WGS) entry which is preliminary data.</text>
</comment>
<dbReference type="PATRIC" id="fig|1111454.3.peg.195"/>
<dbReference type="AlphaFoldDB" id="U7UST0"/>
<dbReference type="RefSeq" id="WP_023052718.1">
    <property type="nucleotide sequence ID" value="NZ_AWXA01000005.1"/>
</dbReference>
<dbReference type="STRING" id="1111454.HMPREF1250_0257"/>
<dbReference type="InterPro" id="IPR011855">
    <property type="entry name" value="Phgtail_TP901_1"/>
</dbReference>
<dbReference type="Proteomes" id="UP000017090">
    <property type="component" value="Unassembled WGS sequence"/>
</dbReference>
<accession>U7UST0</accession>
<proteinExistence type="predicted"/>
<reference evidence="1 2" key="1">
    <citation type="submission" date="2013-09" db="EMBL/GenBank/DDBJ databases">
        <authorList>
            <person name="Durkin A.S."/>
            <person name="Haft D.R."/>
            <person name="McCorrison J."/>
            <person name="Torralba M."/>
            <person name="Gillis M."/>
            <person name="Haft D.H."/>
            <person name="Methe B."/>
            <person name="Sutton G."/>
            <person name="Nelson K.E."/>
        </authorList>
    </citation>
    <scope>NUCLEOTIDE SEQUENCE [LARGE SCALE GENOMIC DNA]</scope>
    <source>
        <strain evidence="1 2">BV3C16-1</strain>
    </source>
</reference>
<dbReference type="NCBIfam" id="NF047353">
    <property type="entry name" value="tube_lmo2291"/>
    <property type="match status" value="1"/>
</dbReference>
<gene>
    <name evidence="1" type="ORF">HMPREF1250_0257</name>
</gene>
<dbReference type="Pfam" id="PF06199">
    <property type="entry name" value="Phage_tail_2"/>
    <property type="match status" value="1"/>
</dbReference>
<dbReference type="InterPro" id="IPR013783">
    <property type="entry name" value="Ig-like_fold"/>
</dbReference>
<dbReference type="Gene3D" id="2.60.40.10">
    <property type="entry name" value="Immunoglobulins"/>
    <property type="match status" value="1"/>
</dbReference>
<name>U7UST0_9FIRM</name>
<organism evidence="1 2">
    <name type="scientific">Megasphaera vaginalis</name>
    <name type="common">ex Srinivasan et al. 2021</name>
    <dbReference type="NCBI Taxonomy" id="1111454"/>
    <lineage>
        <taxon>Bacteria</taxon>
        <taxon>Bacillati</taxon>
        <taxon>Bacillota</taxon>
        <taxon>Negativicutes</taxon>
        <taxon>Veillonellales</taxon>
        <taxon>Veillonellaceae</taxon>
        <taxon>Megasphaera</taxon>
    </lineage>
</organism>
<dbReference type="eggNOG" id="COG5437">
    <property type="taxonomic scope" value="Bacteria"/>
</dbReference>
<protein>
    <submittedName>
        <fullName evidence="1">Phage major tail protein 2</fullName>
    </submittedName>
</protein>
<keyword evidence="2" id="KW-1185">Reference proteome</keyword>
<sequence length="248" mass="26338">MALTADQIKNLPTMPESTKAVAGKDTLLYIALDSTPTWILLGGQRNNPLERKAESIDASHKTSGDYGEKLAGLLSWTISYDGLYVLNDEAVAILENRFAARKPVFIRQEYPDGSYRTGWAAVTAFNEDHSHSGVSTLKVTFEGKGPISDVQVLSGTPALSAATSTVASKAAITDVTITITPADANIRSVIMPDGTKLAYGTDYTYVGGKLTLLKAGALASSVKVGDNIIHIKITADTDLLYTLKVTAA</sequence>
<evidence type="ECO:0000313" key="2">
    <source>
        <dbReference type="Proteomes" id="UP000017090"/>
    </source>
</evidence>
<dbReference type="EMBL" id="AWXA01000005">
    <property type="protein sequence ID" value="ERT62390.1"/>
    <property type="molecule type" value="Genomic_DNA"/>
</dbReference>